<dbReference type="OrthoDB" id="5377431at2"/>
<protein>
    <submittedName>
        <fullName evidence="3">CubicO group peptidase, beta-lactamase class C family</fullName>
    </submittedName>
</protein>
<dbReference type="AlphaFoldDB" id="A0A1C3VQG0"/>
<dbReference type="PANTHER" id="PTHR22935">
    <property type="entry name" value="PENICILLIN-BINDING PROTEIN"/>
    <property type="match status" value="1"/>
</dbReference>
<reference evidence="4" key="1">
    <citation type="submission" date="2016-08" db="EMBL/GenBank/DDBJ databases">
        <authorList>
            <person name="Varghese N."/>
            <person name="Submissions Spin"/>
        </authorList>
    </citation>
    <scope>NUCLEOTIDE SEQUENCE [LARGE SCALE GENOMIC DNA]</scope>
    <source>
        <strain evidence="4">CCBAU 57015</strain>
    </source>
</reference>
<evidence type="ECO:0000256" key="1">
    <source>
        <dbReference type="ARBA" id="ARBA00038473"/>
    </source>
</evidence>
<dbReference type="Gene3D" id="3.40.710.10">
    <property type="entry name" value="DD-peptidase/beta-lactamase superfamily"/>
    <property type="match status" value="1"/>
</dbReference>
<dbReference type="STRING" id="52131.GA0061100_107220"/>
<proteinExistence type="inferred from homology"/>
<keyword evidence="4" id="KW-1185">Reference proteome</keyword>
<dbReference type="InterPro" id="IPR051478">
    <property type="entry name" value="Beta-lactamase-like_AB/R"/>
</dbReference>
<accession>A0A1C3VQG0</accession>
<evidence type="ECO:0000313" key="3">
    <source>
        <dbReference type="EMBL" id="SCB30053.1"/>
    </source>
</evidence>
<dbReference type="SUPFAM" id="SSF56601">
    <property type="entry name" value="beta-lactamase/transpeptidase-like"/>
    <property type="match status" value="1"/>
</dbReference>
<dbReference type="RefSeq" id="WP_143525509.1">
    <property type="nucleotide sequence ID" value="NZ_FMAC01000007.1"/>
</dbReference>
<dbReference type="Proteomes" id="UP000186228">
    <property type="component" value="Unassembled WGS sequence"/>
</dbReference>
<organism evidence="3 4">
    <name type="scientific">Rhizobium hainanense</name>
    <dbReference type="NCBI Taxonomy" id="52131"/>
    <lineage>
        <taxon>Bacteria</taxon>
        <taxon>Pseudomonadati</taxon>
        <taxon>Pseudomonadota</taxon>
        <taxon>Alphaproteobacteria</taxon>
        <taxon>Hyphomicrobiales</taxon>
        <taxon>Rhizobiaceae</taxon>
        <taxon>Rhizobium/Agrobacterium group</taxon>
        <taxon>Rhizobium</taxon>
    </lineage>
</organism>
<dbReference type="InterPro" id="IPR001466">
    <property type="entry name" value="Beta-lactam-related"/>
</dbReference>
<dbReference type="EMBL" id="FMAC01000007">
    <property type="protein sequence ID" value="SCB30053.1"/>
    <property type="molecule type" value="Genomic_DNA"/>
</dbReference>
<dbReference type="InterPro" id="IPR012338">
    <property type="entry name" value="Beta-lactam/transpept-like"/>
</dbReference>
<evidence type="ECO:0000313" key="4">
    <source>
        <dbReference type="Proteomes" id="UP000186228"/>
    </source>
</evidence>
<sequence length="433" mass="46796">MSASAVPPPALSEAAIRRLLVERVDERCLSVGMVVGVTEANRHRIIAHGRRDRSGAGLVNEETLFEIGSITKLFTALLLSDMANRREVGMDEPVAELLPAGIRVPVRDGKAITLRDLASHYSGLPRVATNGDPPDRPAGPYVAYSAERLYQFLASHELIRTPGDSFEYSNVGVGLLGHALVLRAGAGSYESLIRARILDPLGMDDTVIAIPSRLAGNVASGHDDDLEPTSDWTFDVLAGTGALRSTLPDLLRFVDAVCDQSSAIASIIRPLMTPRDQGGLELAKPHLDGVIALSKPGGTGGFRSFVKCIPEWKRGVAVLSNASIDAVVDLGAHVLNSRRDLISYPKEVAIDPACLARLVGRYQMNDWVFDVTSMGDRLHVPVGDQHRVFPTSEWHFFHKSSPVQLTFEPGPDGRAARLILHHNGTDQIAERIG</sequence>
<dbReference type="PANTHER" id="PTHR22935:SF95">
    <property type="entry name" value="BETA-LACTAMASE-LIKE 1-RELATED"/>
    <property type="match status" value="1"/>
</dbReference>
<dbReference type="Pfam" id="PF00144">
    <property type="entry name" value="Beta-lactamase"/>
    <property type="match status" value="1"/>
</dbReference>
<evidence type="ECO:0000259" key="2">
    <source>
        <dbReference type="Pfam" id="PF00144"/>
    </source>
</evidence>
<comment type="similarity">
    <text evidence="1">Belongs to the beta-lactamase family.</text>
</comment>
<gene>
    <name evidence="3" type="ORF">GA0061100_107220</name>
</gene>
<name>A0A1C3VQG0_9HYPH</name>
<feature type="domain" description="Beta-lactamase-related" evidence="2">
    <location>
        <begin position="30"/>
        <end position="323"/>
    </location>
</feature>